<evidence type="ECO:0000256" key="10">
    <source>
        <dbReference type="SAM" id="Phobius"/>
    </source>
</evidence>
<keyword evidence="9" id="KW-0046">Antibiotic resistance</keyword>
<feature type="transmembrane region" description="Helical" evidence="10">
    <location>
        <begin position="12"/>
        <end position="33"/>
    </location>
</feature>
<dbReference type="Pfam" id="PF01554">
    <property type="entry name" value="MatE"/>
    <property type="match status" value="2"/>
</dbReference>
<dbReference type="InterPro" id="IPR051327">
    <property type="entry name" value="MATE_MepA_subfamily"/>
</dbReference>
<protein>
    <recommendedName>
        <fullName evidence="3">Multidrug export protein MepA</fullName>
    </recommendedName>
</protein>
<dbReference type="PANTHER" id="PTHR43823:SF3">
    <property type="entry name" value="MULTIDRUG EXPORT PROTEIN MEPA"/>
    <property type="match status" value="1"/>
</dbReference>
<feature type="transmembrane region" description="Helical" evidence="10">
    <location>
        <begin position="165"/>
        <end position="186"/>
    </location>
</feature>
<evidence type="ECO:0000313" key="11">
    <source>
        <dbReference type="EMBL" id="SHL10343.1"/>
    </source>
</evidence>
<keyword evidence="8 10" id="KW-0472">Membrane</keyword>
<feature type="transmembrane region" description="Helical" evidence="10">
    <location>
        <begin position="53"/>
        <end position="71"/>
    </location>
</feature>
<dbReference type="InterPro" id="IPR002528">
    <property type="entry name" value="MATE_fam"/>
</dbReference>
<keyword evidence="6 10" id="KW-0812">Transmembrane</keyword>
<dbReference type="InterPro" id="IPR048279">
    <property type="entry name" value="MdtK-like"/>
</dbReference>
<proteinExistence type="inferred from homology"/>
<keyword evidence="7 10" id="KW-1133">Transmembrane helix</keyword>
<dbReference type="GO" id="GO:0015297">
    <property type="term" value="F:antiporter activity"/>
    <property type="evidence" value="ECO:0007669"/>
    <property type="project" value="InterPro"/>
</dbReference>
<dbReference type="OrthoDB" id="9808954at2"/>
<evidence type="ECO:0000256" key="6">
    <source>
        <dbReference type="ARBA" id="ARBA00022692"/>
    </source>
</evidence>
<dbReference type="InterPro" id="IPR045070">
    <property type="entry name" value="MATE_MepA-like"/>
</dbReference>
<dbReference type="CDD" id="cd13143">
    <property type="entry name" value="MATE_MepA_like"/>
    <property type="match status" value="1"/>
</dbReference>
<feature type="transmembrane region" description="Helical" evidence="10">
    <location>
        <begin position="354"/>
        <end position="376"/>
    </location>
</feature>
<reference evidence="11 12" key="1">
    <citation type="submission" date="2016-11" db="EMBL/GenBank/DDBJ databases">
        <authorList>
            <person name="Jaros S."/>
            <person name="Januszkiewicz K."/>
            <person name="Wedrychowicz H."/>
        </authorList>
    </citation>
    <scope>NUCLEOTIDE SEQUENCE [LARGE SCALE GENOMIC DNA]</scope>
    <source>
        <strain evidence="11 12">DSM 14214</strain>
    </source>
</reference>
<dbReference type="GO" id="GO:0005886">
    <property type="term" value="C:plasma membrane"/>
    <property type="evidence" value="ECO:0007669"/>
    <property type="project" value="UniProtKB-SubCell"/>
</dbReference>
<name>A0A1M6XWW3_9FIRM</name>
<dbReference type="RefSeq" id="WP_072852918.1">
    <property type="nucleotide sequence ID" value="NZ_FRAH01000067.1"/>
</dbReference>
<dbReference type="PIRSF" id="PIRSF006603">
    <property type="entry name" value="DinF"/>
    <property type="match status" value="1"/>
</dbReference>
<dbReference type="Proteomes" id="UP000183975">
    <property type="component" value="Unassembled WGS sequence"/>
</dbReference>
<dbReference type="EMBL" id="FRAH01000067">
    <property type="protein sequence ID" value="SHL10343.1"/>
    <property type="molecule type" value="Genomic_DNA"/>
</dbReference>
<evidence type="ECO:0000313" key="12">
    <source>
        <dbReference type="Proteomes" id="UP000183975"/>
    </source>
</evidence>
<feature type="transmembrane region" description="Helical" evidence="10">
    <location>
        <begin position="267"/>
        <end position="293"/>
    </location>
</feature>
<keyword evidence="12" id="KW-1185">Reference proteome</keyword>
<accession>A0A1M6XWW3</accession>
<evidence type="ECO:0000256" key="1">
    <source>
        <dbReference type="ARBA" id="ARBA00004651"/>
    </source>
</evidence>
<feature type="transmembrane region" description="Helical" evidence="10">
    <location>
        <begin position="192"/>
        <end position="213"/>
    </location>
</feature>
<comment type="subcellular location">
    <subcellularLocation>
        <location evidence="1">Cell membrane</location>
        <topology evidence="1">Multi-pass membrane protein</topology>
    </subcellularLocation>
</comment>
<evidence type="ECO:0000256" key="7">
    <source>
        <dbReference type="ARBA" id="ARBA00022989"/>
    </source>
</evidence>
<keyword evidence="5" id="KW-1003">Cell membrane</keyword>
<evidence type="ECO:0000256" key="9">
    <source>
        <dbReference type="ARBA" id="ARBA00023251"/>
    </source>
</evidence>
<dbReference type="PANTHER" id="PTHR43823">
    <property type="entry name" value="SPORULATION PROTEIN YKVU"/>
    <property type="match status" value="1"/>
</dbReference>
<feature type="transmembrane region" description="Helical" evidence="10">
    <location>
        <begin position="314"/>
        <end position="334"/>
    </location>
</feature>
<keyword evidence="4" id="KW-0813">Transport</keyword>
<organism evidence="11 12">
    <name type="scientific">Anaerotignum lactatifermentans DSM 14214</name>
    <dbReference type="NCBI Taxonomy" id="1121323"/>
    <lineage>
        <taxon>Bacteria</taxon>
        <taxon>Bacillati</taxon>
        <taxon>Bacillota</taxon>
        <taxon>Clostridia</taxon>
        <taxon>Lachnospirales</taxon>
        <taxon>Anaerotignaceae</taxon>
        <taxon>Anaerotignum</taxon>
    </lineage>
</organism>
<dbReference type="GO" id="GO:0042910">
    <property type="term" value="F:xenobiotic transmembrane transporter activity"/>
    <property type="evidence" value="ECO:0007669"/>
    <property type="project" value="InterPro"/>
</dbReference>
<dbReference type="GO" id="GO:0046677">
    <property type="term" value="P:response to antibiotic"/>
    <property type="evidence" value="ECO:0007669"/>
    <property type="project" value="UniProtKB-KW"/>
</dbReference>
<evidence type="ECO:0000256" key="2">
    <source>
        <dbReference type="ARBA" id="ARBA00008417"/>
    </source>
</evidence>
<sequence length="442" mass="48364">MQNDISKEFSLGGLLRFTFPTIIMMMFVATYIIADGIFVSRFVGTAALSAINIVYPLINVMLGVGIMLGTGGSAIIGRELGAGKEDLARRHFTLLTLFAIAMGLILSLLCFVFIEPLSIFLGADEALLPYCIDYGRIMMAFYSISVVQVLFQVFFVTAGKPKLGLILNVASGISNIVFDYVFIVLMDMGIKGAGWGTVTSFLIGGIPPLIYFMKPRSVLYFVKPEWNTQVLLHSMSNGVSELITNISSGVTTYLFNKVMMQMMGQDGVAAITIILYAKFLFASAYMGFSNGVAPVFSYQYGKRNHVQLKRLFKMSMGIILVSSAVISVLSFLLAEPTILVFTPRESSTFTLTLNGYKICAWNFLFCGVNIFASAFFTALSNGVLSALISSLRTFVCVSGCILFLPKYLDLLGVWLAIPVAEVLTIVVAIILFVGARKKYQYA</sequence>
<feature type="transmembrane region" description="Helical" evidence="10">
    <location>
        <begin position="134"/>
        <end position="158"/>
    </location>
</feature>
<comment type="similarity">
    <text evidence="2">Belongs to the multi antimicrobial extrusion (MATE) (TC 2.A.66.1) family. MepA subfamily.</text>
</comment>
<evidence type="ECO:0000256" key="4">
    <source>
        <dbReference type="ARBA" id="ARBA00022448"/>
    </source>
</evidence>
<evidence type="ECO:0000256" key="5">
    <source>
        <dbReference type="ARBA" id="ARBA00022475"/>
    </source>
</evidence>
<gene>
    <name evidence="11" type="ORF">SAMN02745138_02874</name>
</gene>
<dbReference type="AlphaFoldDB" id="A0A1M6XWW3"/>
<evidence type="ECO:0000256" key="3">
    <source>
        <dbReference type="ARBA" id="ARBA00022106"/>
    </source>
</evidence>
<evidence type="ECO:0000256" key="8">
    <source>
        <dbReference type="ARBA" id="ARBA00023136"/>
    </source>
</evidence>
<feature type="transmembrane region" description="Helical" evidence="10">
    <location>
        <begin position="92"/>
        <end position="114"/>
    </location>
</feature>
<feature type="transmembrane region" description="Helical" evidence="10">
    <location>
        <begin position="410"/>
        <end position="433"/>
    </location>
</feature>